<gene>
    <name evidence="1" type="ORF">SPARVUS_LOCUS6412486</name>
</gene>
<sequence>MPSARHWSLITLRPITGVCIQGCSAVTGGNLLIGIHWLLDDMSSRIFTAD</sequence>
<dbReference type="EMBL" id="CATNWA010014054">
    <property type="protein sequence ID" value="CAI9566654.1"/>
    <property type="molecule type" value="Genomic_DNA"/>
</dbReference>
<comment type="caution">
    <text evidence="1">The sequence shown here is derived from an EMBL/GenBank/DDBJ whole genome shotgun (WGS) entry which is preliminary data.</text>
</comment>
<accession>A0ABN9D2D1</accession>
<name>A0ABN9D2D1_9NEOB</name>
<proteinExistence type="predicted"/>
<evidence type="ECO:0000313" key="1">
    <source>
        <dbReference type="EMBL" id="CAI9566654.1"/>
    </source>
</evidence>
<dbReference type="Proteomes" id="UP001162483">
    <property type="component" value="Unassembled WGS sequence"/>
</dbReference>
<keyword evidence="2" id="KW-1185">Reference proteome</keyword>
<evidence type="ECO:0000313" key="2">
    <source>
        <dbReference type="Proteomes" id="UP001162483"/>
    </source>
</evidence>
<organism evidence="1 2">
    <name type="scientific">Staurois parvus</name>
    <dbReference type="NCBI Taxonomy" id="386267"/>
    <lineage>
        <taxon>Eukaryota</taxon>
        <taxon>Metazoa</taxon>
        <taxon>Chordata</taxon>
        <taxon>Craniata</taxon>
        <taxon>Vertebrata</taxon>
        <taxon>Euteleostomi</taxon>
        <taxon>Amphibia</taxon>
        <taxon>Batrachia</taxon>
        <taxon>Anura</taxon>
        <taxon>Neobatrachia</taxon>
        <taxon>Ranoidea</taxon>
        <taxon>Ranidae</taxon>
        <taxon>Staurois</taxon>
    </lineage>
</organism>
<protein>
    <submittedName>
        <fullName evidence="1">Uncharacterized protein</fullName>
    </submittedName>
</protein>
<reference evidence="1" key="1">
    <citation type="submission" date="2023-05" db="EMBL/GenBank/DDBJ databases">
        <authorList>
            <person name="Stuckert A."/>
        </authorList>
    </citation>
    <scope>NUCLEOTIDE SEQUENCE</scope>
</reference>